<organism evidence="1 2">
    <name type="scientific">Linum trigynum</name>
    <dbReference type="NCBI Taxonomy" id="586398"/>
    <lineage>
        <taxon>Eukaryota</taxon>
        <taxon>Viridiplantae</taxon>
        <taxon>Streptophyta</taxon>
        <taxon>Embryophyta</taxon>
        <taxon>Tracheophyta</taxon>
        <taxon>Spermatophyta</taxon>
        <taxon>Magnoliopsida</taxon>
        <taxon>eudicotyledons</taxon>
        <taxon>Gunneridae</taxon>
        <taxon>Pentapetalae</taxon>
        <taxon>rosids</taxon>
        <taxon>fabids</taxon>
        <taxon>Malpighiales</taxon>
        <taxon>Linaceae</taxon>
        <taxon>Linum</taxon>
    </lineage>
</organism>
<protein>
    <submittedName>
        <fullName evidence="1">Uncharacterized protein</fullName>
    </submittedName>
</protein>
<gene>
    <name evidence="1" type="ORF">LTRI10_LOCUS41335</name>
</gene>
<proteinExistence type="predicted"/>
<dbReference type="EMBL" id="OZ034820">
    <property type="protein sequence ID" value="CAL1401268.1"/>
    <property type="molecule type" value="Genomic_DNA"/>
</dbReference>
<keyword evidence="2" id="KW-1185">Reference proteome</keyword>
<dbReference type="Proteomes" id="UP001497516">
    <property type="component" value="Chromosome 7"/>
</dbReference>
<name>A0AAV2FSD3_9ROSI</name>
<sequence length="129" mass="14241">MQKSKQSTSLADNTRAFLTIWGNPIVLSPNELYYHSRILVSESMDLMIKGVALSISHAPHIDLVNNLYSFPSYPHRTEPLSNMPMEPNCVYNTCPHDQLASRGKPAEGCHAILEYGVAYVAGAPVDLLV</sequence>
<evidence type="ECO:0000313" key="1">
    <source>
        <dbReference type="EMBL" id="CAL1401268.1"/>
    </source>
</evidence>
<evidence type="ECO:0000313" key="2">
    <source>
        <dbReference type="Proteomes" id="UP001497516"/>
    </source>
</evidence>
<dbReference type="AlphaFoldDB" id="A0AAV2FSD3"/>
<reference evidence="1 2" key="1">
    <citation type="submission" date="2024-04" db="EMBL/GenBank/DDBJ databases">
        <authorList>
            <person name="Fracassetti M."/>
        </authorList>
    </citation>
    <scope>NUCLEOTIDE SEQUENCE [LARGE SCALE GENOMIC DNA]</scope>
</reference>
<accession>A0AAV2FSD3</accession>